<dbReference type="EMBL" id="JACMSC010000008">
    <property type="protein sequence ID" value="KAG6512920.1"/>
    <property type="molecule type" value="Genomic_DNA"/>
</dbReference>
<sequence length="993" mass="109396">MDSFQGRRFADGDGSGGGGDIQQPQQNPFASPYHHQPQSHLSTTSNYPYNPPPPHQSHYPSPPPPPHLISSQHQPPPPPQWVHTDDHFQQQQHHHHHPAPAPPYPPPYAARPVQHQQYPPHHPLQLPPPPPHYSAFPPPPHQGWGGQSWQQNQAWKYQGSFFCLYVDLLSFNSERSLSYNAVDEWAARAKEWATANHQSNSQVVSDGRNEVHSHTYHDQYQATVGPPKDAQQSLLSQSTNQQLPHYTMDQQKQVNHVYPSTSLVSGSTYVGDMHIHSATGEEAVAQPKALTSPGNLFGSTSSIYEQEVPYSYSYVPGNRDSVSQFHLPVLSTREGFVHPPPALTDPNVAVDQHDLDQGRQPTNYTTDPSNMPLDFQPRPVSDLESHPKISYAPIRSESLGMIDQDAISMPAHAWAPPAAPAVLPQVSISGSVTQLDHPFIPHPALGPQPPSVYGRSIGPNFRPGVPPSPLFGLVTGASLNHSSIISAEASSNFNLSERPKKAAVPNWLREEIIKNKSTIASAYASHQNGISYNSMELEDDDKLYKAGDKIGNASADSIKSTEDKDDDEDGAEAARSAAINQEIKRVLTEVLLKVTDELFDEIALKVLDEDDLTDEVTENKEVGNDRVSVSGVSTTNASAKVLVTIKEAKTENGVHANSGMQSNASDILGLASYASDEDDDDADNPKLLLVNESDSRSPENESRSGENEKILINKGLRRGPDGVASGRLETIDSSNSNSRNHVPTSVTIYASLSDGKLPDHAKKQKDPSVTSLQHLPHRNDIPSKITSDTRNASESKGKTISNKVIKEDNTLACNAAGESVIAEEHVRELKKFNGSERYPEKRSYSKESVKESTITDKPSSDSTETIYYENKRRAKENGNEKNNSNDTTKERSNKRGANSKDSNGKDLGSIKDKIGAVKDKKERDKEDTDRKKVKSKDDREGKSRHDTKDPRYISRKSHSQRRSKEGSLHDHGTSSNEPFEVSKRRYVLVSLLS</sequence>
<keyword evidence="3" id="KW-1185">Reference proteome</keyword>
<reference evidence="2 3" key="1">
    <citation type="submission" date="2020-08" db="EMBL/GenBank/DDBJ databases">
        <title>Plant Genome Project.</title>
        <authorList>
            <person name="Zhang R.-G."/>
        </authorList>
    </citation>
    <scope>NUCLEOTIDE SEQUENCE [LARGE SCALE GENOMIC DNA]</scope>
    <source>
        <tissue evidence="2">Rhizome</tissue>
    </source>
</reference>
<organism evidence="2 3">
    <name type="scientific">Zingiber officinale</name>
    <name type="common">Ginger</name>
    <name type="synonym">Amomum zingiber</name>
    <dbReference type="NCBI Taxonomy" id="94328"/>
    <lineage>
        <taxon>Eukaryota</taxon>
        <taxon>Viridiplantae</taxon>
        <taxon>Streptophyta</taxon>
        <taxon>Embryophyta</taxon>
        <taxon>Tracheophyta</taxon>
        <taxon>Spermatophyta</taxon>
        <taxon>Magnoliopsida</taxon>
        <taxon>Liliopsida</taxon>
        <taxon>Zingiberales</taxon>
        <taxon>Zingiberaceae</taxon>
        <taxon>Zingiber</taxon>
    </lineage>
</organism>
<feature type="compositionally biased region" description="Pro residues" evidence="1">
    <location>
        <begin position="99"/>
        <end position="109"/>
    </location>
</feature>
<gene>
    <name evidence="2" type="ORF">ZIOFF_031059</name>
</gene>
<dbReference type="Proteomes" id="UP000734854">
    <property type="component" value="Unassembled WGS sequence"/>
</dbReference>
<feature type="region of interest" description="Disordered" evidence="1">
    <location>
        <begin position="755"/>
        <end position="801"/>
    </location>
</feature>
<feature type="compositionally biased region" description="Basic and acidic residues" evidence="1">
    <location>
        <begin position="830"/>
        <end position="854"/>
    </location>
</feature>
<feature type="region of interest" description="Disordered" evidence="1">
    <location>
        <begin position="554"/>
        <end position="573"/>
    </location>
</feature>
<dbReference type="AlphaFoldDB" id="A0A8J5L5F1"/>
<evidence type="ECO:0000313" key="2">
    <source>
        <dbReference type="EMBL" id="KAG6512920.1"/>
    </source>
</evidence>
<feature type="compositionally biased region" description="Polar residues" evidence="1">
    <location>
        <begin position="855"/>
        <end position="865"/>
    </location>
</feature>
<feature type="compositionally biased region" description="Pro residues" evidence="1">
    <location>
        <begin position="120"/>
        <end position="141"/>
    </location>
</feature>
<feature type="compositionally biased region" description="Polar residues" evidence="1">
    <location>
        <begin position="36"/>
        <end position="46"/>
    </location>
</feature>
<feature type="compositionally biased region" description="Basic and acidic residues" evidence="1">
    <location>
        <begin position="962"/>
        <end position="972"/>
    </location>
</feature>
<feature type="region of interest" description="Disordered" evidence="1">
    <location>
        <begin position="1"/>
        <end position="147"/>
    </location>
</feature>
<feature type="compositionally biased region" description="Basic and acidic residues" evidence="1">
    <location>
        <begin position="869"/>
        <end position="879"/>
    </location>
</feature>
<evidence type="ECO:0000313" key="3">
    <source>
        <dbReference type="Proteomes" id="UP000734854"/>
    </source>
</evidence>
<feature type="compositionally biased region" description="Basic and acidic residues" evidence="1">
    <location>
        <begin position="902"/>
        <end position="952"/>
    </location>
</feature>
<proteinExistence type="predicted"/>
<feature type="compositionally biased region" description="Pro residues" evidence="1">
    <location>
        <begin position="49"/>
        <end position="67"/>
    </location>
</feature>
<feature type="region of interest" description="Disordered" evidence="1">
    <location>
        <begin position="830"/>
        <end position="984"/>
    </location>
</feature>
<name>A0A8J5L5F1_ZINOF</name>
<accession>A0A8J5L5F1</accession>
<feature type="compositionally biased region" description="Basic and acidic residues" evidence="1">
    <location>
        <begin position="756"/>
        <end position="766"/>
    </location>
</feature>
<comment type="caution">
    <text evidence="2">The sequence shown here is derived from an EMBL/GenBank/DDBJ whole genome shotgun (WGS) entry which is preliminary data.</text>
</comment>
<feature type="region of interest" description="Disordered" evidence="1">
    <location>
        <begin position="674"/>
        <end position="743"/>
    </location>
</feature>
<feature type="compositionally biased region" description="Polar residues" evidence="1">
    <location>
        <begin position="731"/>
        <end position="743"/>
    </location>
</feature>
<protein>
    <submittedName>
        <fullName evidence="2">Uncharacterized protein</fullName>
    </submittedName>
</protein>
<evidence type="ECO:0000256" key="1">
    <source>
        <dbReference type="SAM" id="MobiDB-lite"/>
    </source>
</evidence>
<feature type="compositionally biased region" description="Basic and acidic residues" evidence="1">
    <location>
        <begin position="693"/>
        <end position="711"/>
    </location>
</feature>